<proteinExistence type="predicted"/>
<dbReference type="Gene3D" id="1.20.1270.90">
    <property type="entry name" value="AF1782-like"/>
    <property type="match status" value="1"/>
</dbReference>
<accession>A0A1R3L2F8</accession>
<organism evidence="3 4">
    <name type="scientific">Corchorus olitorius</name>
    <dbReference type="NCBI Taxonomy" id="93759"/>
    <lineage>
        <taxon>Eukaryota</taxon>
        <taxon>Viridiplantae</taxon>
        <taxon>Streptophyta</taxon>
        <taxon>Embryophyta</taxon>
        <taxon>Tracheophyta</taxon>
        <taxon>Spermatophyta</taxon>
        <taxon>Magnoliopsida</taxon>
        <taxon>eudicotyledons</taxon>
        <taxon>Gunneridae</taxon>
        <taxon>Pentapetalae</taxon>
        <taxon>rosids</taxon>
        <taxon>malvids</taxon>
        <taxon>Malvales</taxon>
        <taxon>Malvaceae</taxon>
        <taxon>Grewioideae</taxon>
        <taxon>Apeibeae</taxon>
        <taxon>Corchorus</taxon>
    </lineage>
</organism>
<keyword evidence="2" id="KW-0472">Membrane</keyword>
<dbReference type="Pfam" id="PF07554">
    <property type="entry name" value="FIVAR"/>
    <property type="match status" value="2"/>
</dbReference>
<dbReference type="AlphaFoldDB" id="A0A1R3L2F8"/>
<keyword evidence="4" id="KW-1185">Reference proteome</keyword>
<dbReference type="Proteomes" id="UP000187203">
    <property type="component" value="Unassembled WGS sequence"/>
</dbReference>
<sequence length="414" mass="41958">MSTTFHDITVDAVPTALFSRFELPQQSFTVAETLTGAQVMSNVQVEGTETPSLTYSIQPNSINTAGATITADGVLTAKRDGKVRITLQGTVGINSAGTNGLVTISTGVDRSALRSLVSDTEDAISGGALVEESYTTSSWGRLTAALSSANELLATSDITTTQVTAALSELQSARGELVVRGDLSRLIALVDEVTKERQESAYTSESWAPLAQAIASAKAVIANAVDTSQATADASEQSIRTAVTGLIAAGEGSGPGTDPGTTPGTNPGTTTPGSTPGSPRDGSASPTSANRGLAATGNTFGVATLVLAGGLIAAGLGLVRSRRARRGFRGPRPVGVGGQQPTGFARVSPHLGRVSTSTSVRTAAARSGWCHSARVVASGAEAEHDLQLGRPDEALGMVTSRAPSAAAISVRSRG</sequence>
<evidence type="ECO:0000256" key="2">
    <source>
        <dbReference type="SAM" id="Phobius"/>
    </source>
</evidence>
<keyword evidence="2" id="KW-0812">Transmembrane</keyword>
<name>A0A1R3L2F8_9ROSI</name>
<keyword evidence="2" id="KW-1133">Transmembrane helix</keyword>
<comment type="caution">
    <text evidence="3">The sequence shown here is derived from an EMBL/GenBank/DDBJ whole genome shotgun (WGS) entry which is preliminary data.</text>
</comment>
<evidence type="ECO:0000313" key="3">
    <source>
        <dbReference type="EMBL" id="OMP13525.1"/>
    </source>
</evidence>
<gene>
    <name evidence="3" type="ORF">COLO4_01494</name>
</gene>
<protein>
    <submittedName>
        <fullName evidence="3">Extracellular matrix-binding protein, Ebh</fullName>
    </submittedName>
</protein>
<evidence type="ECO:0000313" key="4">
    <source>
        <dbReference type="Proteomes" id="UP000187203"/>
    </source>
</evidence>
<feature type="region of interest" description="Disordered" evidence="1">
    <location>
        <begin position="248"/>
        <end position="291"/>
    </location>
</feature>
<reference evidence="4" key="1">
    <citation type="submission" date="2013-09" db="EMBL/GenBank/DDBJ databases">
        <title>Corchorus olitorius genome sequencing.</title>
        <authorList>
            <person name="Alam M."/>
            <person name="Haque M.S."/>
            <person name="Islam M.S."/>
            <person name="Emdad E.M."/>
            <person name="Islam M.M."/>
            <person name="Ahmed B."/>
            <person name="Halim A."/>
            <person name="Hossen Q.M.M."/>
            <person name="Hossain M.Z."/>
            <person name="Ahmed R."/>
            <person name="Khan M.M."/>
            <person name="Islam R."/>
            <person name="Rashid M.M."/>
            <person name="Khan S.A."/>
            <person name="Rahman M.S."/>
            <person name="Alam M."/>
            <person name="Yahiya A.S."/>
            <person name="Khan M.S."/>
            <person name="Azam M.S."/>
            <person name="Haque T."/>
            <person name="Lashkar M.Z.H."/>
            <person name="Akhand A.I."/>
            <person name="Morshed G."/>
            <person name="Roy S."/>
            <person name="Uddin K.S."/>
            <person name="Rabeya T."/>
            <person name="Hossain A.S."/>
            <person name="Chowdhury A."/>
            <person name="Snigdha A.R."/>
            <person name="Mortoza M.S."/>
            <person name="Matin S.A."/>
            <person name="Hoque S.M.E."/>
            <person name="Islam M.K."/>
            <person name="Roy D.K."/>
            <person name="Haider R."/>
            <person name="Moosa M.M."/>
            <person name="Elias S.M."/>
            <person name="Hasan A.M."/>
            <person name="Jahan S."/>
            <person name="Shafiuddin M."/>
            <person name="Mahmood N."/>
            <person name="Shommy N.S."/>
        </authorList>
    </citation>
    <scope>NUCLEOTIDE SEQUENCE [LARGE SCALE GENOMIC DNA]</scope>
    <source>
        <strain evidence="4">cv. O-4</strain>
    </source>
</reference>
<evidence type="ECO:0000256" key="1">
    <source>
        <dbReference type="SAM" id="MobiDB-lite"/>
    </source>
</evidence>
<dbReference type="Gene3D" id="1.20.1270.70">
    <property type="entry name" value="Designed single chain three-helix bundle"/>
    <property type="match status" value="1"/>
</dbReference>
<feature type="compositionally biased region" description="Low complexity" evidence="1">
    <location>
        <begin position="258"/>
        <end position="279"/>
    </location>
</feature>
<feature type="transmembrane region" description="Helical" evidence="2">
    <location>
        <begin position="300"/>
        <end position="319"/>
    </location>
</feature>
<dbReference type="EMBL" id="AWUE01004024">
    <property type="protein sequence ID" value="OMP13525.1"/>
    <property type="molecule type" value="Genomic_DNA"/>
</dbReference>